<accession>A0A069P6Z9</accession>
<dbReference type="EMBL" id="BMEG01000001">
    <property type="protein sequence ID" value="GGD56421.1"/>
    <property type="molecule type" value="Genomic_DNA"/>
</dbReference>
<proteinExistence type="predicted"/>
<dbReference type="RefSeq" id="WP_035960557.1">
    <property type="nucleotide sequence ID" value="NZ_BMEG01000001.1"/>
</dbReference>
<keyword evidence="4" id="KW-1185">Reference proteome</keyword>
<dbReference type="EMBL" id="JFHE01000003">
    <property type="protein sequence ID" value="KDR36393.1"/>
    <property type="molecule type" value="Genomic_DNA"/>
</dbReference>
<organism evidence="2 3">
    <name type="scientific">Caballeronia grimmiae</name>
    <dbReference type="NCBI Taxonomy" id="1071679"/>
    <lineage>
        <taxon>Bacteria</taxon>
        <taxon>Pseudomonadati</taxon>
        <taxon>Pseudomonadota</taxon>
        <taxon>Betaproteobacteria</taxon>
        <taxon>Burkholderiales</taxon>
        <taxon>Burkholderiaceae</taxon>
        <taxon>Caballeronia</taxon>
    </lineage>
</organism>
<dbReference type="InterPro" id="IPR025562">
    <property type="entry name" value="Tae4"/>
</dbReference>
<dbReference type="Proteomes" id="UP000027439">
    <property type="component" value="Unassembled WGS sequence"/>
</dbReference>
<dbReference type="Gene3D" id="3.90.1720.70">
    <property type="match status" value="1"/>
</dbReference>
<reference evidence="4" key="3">
    <citation type="journal article" date="2019" name="Int. J. Syst. Evol. Microbiol.">
        <title>The Global Catalogue of Microorganisms (GCM) 10K type strain sequencing project: providing services to taxonomists for standard genome sequencing and annotation.</title>
        <authorList>
            <consortium name="The Broad Institute Genomics Platform"/>
            <consortium name="The Broad Institute Genome Sequencing Center for Infectious Disease"/>
            <person name="Wu L."/>
            <person name="Ma J."/>
        </authorList>
    </citation>
    <scope>NUCLEOTIDE SEQUENCE [LARGE SCALE GENOMIC DNA]</scope>
    <source>
        <strain evidence="4">CGMCC 1.11013</strain>
    </source>
</reference>
<dbReference type="Proteomes" id="UP000597138">
    <property type="component" value="Unassembled WGS sequence"/>
</dbReference>
<gene>
    <name evidence="2" type="ORF">BG57_16140</name>
    <name evidence="1" type="ORF">GCM10010985_07670</name>
</gene>
<reference evidence="2 3" key="2">
    <citation type="submission" date="2014-03" db="EMBL/GenBank/DDBJ databases">
        <title>Draft Genome Sequences of Four Burkholderia Strains.</title>
        <authorList>
            <person name="Liu X.Y."/>
            <person name="Li C.X."/>
            <person name="Xu J.H."/>
        </authorList>
    </citation>
    <scope>NUCLEOTIDE SEQUENCE [LARGE SCALE GENOMIC DNA]</scope>
    <source>
        <strain evidence="2 3">R27</strain>
    </source>
</reference>
<evidence type="ECO:0000313" key="3">
    <source>
        <dbReference type="Proteomes" id="UP000027439"/>
    </source>
</evidence>
<protein>
    <recommendedName>
        <fullName evidence="5">Cytoplasmic protein</fullName>
    </recommendedName>
</protein>
<dbReference type="Pfam" id="PF14113">
    <property type="entry name" value="Tae4"/>
    <property type="match status" value="1"/>
</dbReference>
<evidence type="ECO:0000313" key="4">
    <source>
        <dbReference type="Proteomes" id="UP000597138"/>
    </source>
</evidence>
<sequence>MSARPPFASAWLAFLDVRVSVAGVGKLIGGRVNDNVKAGIFQNACPIRMSYVLNRTGFPVRKDAAYASVSGADGAQYLFRVNDMMAYLERQFGKPEKTVKSPREDDFRGEKGILVVRGHGWDNAQGHVTLWDGNACSDSCHLLHNPDNGTFIPETALLWKLH</sequence>
<dbReference type="eggNOG" id="ENOG5030X3C">
    <property type="taxonomic scope" value="Bacteria"/>
</dbReference>
<dbReference type="OrthoDB" id="8480759at2"/>
<evidence type="ECO:0000313" key="1">
    <source>
        <dbReference type="EMBL" id="GGD56421.1"/>
    </source>
</evidence>
<reference evidence="1" key="1">
    <citation type="journal article" date="2014" name="Int. J. Syst. Evol. Microbiol.">
        <title>Complete genome of a new Firmicutes species belonging to the dominant human colonic microbiota ('Ruminococcus bicirculans') reveals two chromosomes and a selective capacity to utilize plant glucans.</title>
        <authorList>
            <consortium name="NISC Comparative Sequencing Program"/>
            <person name="Wegmann U."/>
            <person name="Louis P."/>
            <person name="Goesmann A."/>
            <person name="Henrissat B."/>
            <person name="Duncan S.H."/>
            <person name="Flint H.J."/>
        </authorList>
    </citation>
    <scope>NUCLEOTIDE SEQUENCE</scope>
    <source>
        <strain evidence="1">CGMCC 1.11013</strain>
    </source>
</reference>
<evidence type="ECO:0000313" key="2">
    <source>
        <dbReference type="EMBL" id="KDR36393.1"/>
    </source>
</evidence>
<name>A0A069P6Z9_9BURK</name>
<evidence type="ECO:0008006" key="5">
    <source>
        <dbReference type="Google" id="ProtNLM"/>
    </source>
</evidence>
<dbReference type="AlphaFoldDB" id="A0A069P6Z9"/>
<reference evidence="1" key="4">
    <citation type="submission" date="2024-05" db="EMBL/GenBank/DDBJ databases">
        <authorList>
            <person name="Sun Q."/>
            <person name="Zhou Y."/>
        </authorList>
    </citation>
    <scope>NUCLEOTIDE SEQUENCE</scope>
    <source>
        <strain evidence="1">CGMCC 1.11013</strain>
    </source>
</reference>
<comment type="caution">
    <text evidence="2">The sequence shown here is derived from an EMBL/GenBank/DDBJ whole genome shotgun (WGS) entry which is preliminary data.</text>
</comment>
<dbReference type="STRING" id="1071679.BG57_16140"/>